<evidence type="ECO:0000256" key="9">
    <source>
        <dbReference type="ARBA" id="ARBA00022853"/>
    </source>
</evidence>
<keyword evidence="18" id="KW-0175">Coiled coil</keyword>
<dbReference type="Gene3D" id="1.10.10.390">
    <property type="match status" value="1"/>
</dbReference>
<feature type="active site" description="Proton donor/acceptor" evidence="15">
    <location>
        <position position="255"/>
    </location>
</feature>
<dbReference type="SUPFAM" id="SSF55729">
    <property type="entry name" value="Acyl-CoA N-acyltransferases (Nat)"/>
    <property type="match status" value="1"/>
</dbReference>
<feature type="site" description="Interaction with histone H4 N-terminus" evidence="17">
    <location>
        <position position="169"/>
    </location>
</feature>
<keyword evidence="8" id="KW-0227">DNA damage</keyword>
<comment type="catalytic activity">
    <reaction evidence="13 14">
        <text>L-lysyl-[protein] + acetyl-CoA = N(6)-acetyl-L-lysyl-[protein] + CoA + H(+)</text>
        <dbReference type="Rhea" id="RHEA:45948"/>
        <dbReference type="Rhea" id="RHEA-COMP:9752"/>
        <dbReference type="Rhea" id="RHEA-COMP:10731"/>
        <dbReference type="ChEBI" id="CHEBI:15378"/>
        <dbReference type="ChEBI" id="CHEBI:29969"/>
        <dbReference type="ChEBI" id="CHEBI:57287"/>
        <dbReference type="ChEBI" id="CHEBI:57288"/>
        <dbReference type="ChEBI" id="CHEBI:61930"/>
        <dbReference type="EC" id="2.3.1.48"/>
    </reaction>
</comment>
<keyword evidence="11 14" id="KW-0539">Nucleus</keyword>
<dbReference type="Gene3D" id="3.40.630.30">
    <property type="match status" value="1"/>
</dbReference>
<accession>A0A9P8SYI5</accession>
<dbReference type="Proteomes" id="UP000788993">
    <property type="component" value="Unassembled WGS sequence"/>
</dbReference>
<keyword evidence="6 14" id="KW-0963">Cytoplasm</keyword>
<keyword evidence="9" id="KW-0156">Chromatin regulator</keyword>
<evidence type="ECO:0000256" key="16">
    <source>
        <dbReference type="PIRSR" id="PIRSR038084-2"/>
    </source>
</evidence>
<evidence type="ECO:0000256" key="1">
    <source>
        <dbReference type="ARBA" id="ARBA00004123"/>
    </source>
</evidence>
<dbReference type="Pfam" id="PF10394">
    <property type="entry name" value="Hat1_N"/>
    <property type="match status" value="1"/>
</dbReference>
<protein>
    <recommendedName>
        <fullName evidence="5 14">Histone acetyltransferase type B catalytic subunit</fullName>
        <ecNumber evidence="4 14">2.3.1.48</ecNumber>
    </recommendedName>
</protein>
<evidence type="ECO:0000256" key="3">
    <source>
        <dbReference type="ARBA" id="ARBA00010543"/>
    </source>
</evidence>
<reference evidence="20" key="1">
    <citation type="journal article" date="2021" name="Open Biol.">
        <title>Shared evolutionary footprints suggest mitochondrial oxidative damage underlies multiple complex I losses in fungi.</title>
        <authorList>
            <person name="Schikora-Tamarit M.A."/>
            <person name="Marcet-Houben M."/>
            <person name="Nosek J."/>
            <person name="Gabaldon T."/>
        </authorList>
    </citation>
    <scope>NUCLEOTIDE SEQUENCE</scope>
    <source>
        <strain evidence="20">NCAIM Y.01608</strain>
    </source>
</reference>
<dbReference type="GO" id="GO:0005737">
    <property type="term" value="C:cytoplasm"/>
    <property type="evidence" value="ECO:0007669"/>
    <property type="project" value="UniProtKB-SubCell"/>
</dbReference>
<comment type="subcellular location">
    <subcellularLocation>
        <location evidence="2 14">Cytoplasm</location>
    </subcellularLocation>
    <subcellularLocation>
        <location evidence="1 14">Nucleus</location>
    </subcellularLocation>
</comment>
<gene>
    <name evidence="20" type="ORF">OGATHE_005793</name>
</gene>
<evidence type="ECO:0000256" key="15">
    <source>
        <dbReference type="PIRSR" id="PIRSR038084-1"/>
    </source>
</evidence>
<dbReference type="GO" id="GO:0031509">
    <property type="term" value="P:subtelomeric heterochromatin formation"/>
    <property type="evidence" value="ECO:0007669"/>
    <property type="project" value="InterPro"/>
</dbReference>
<dbReference type="PANTHER" id="PTHR12046">
    <property type="entry name" value="HISTONE ACETYLTRANSFERASE TYPE B CATALYTIC SUBUNIT"/>
    <property type="match status" value="1"/>
</dbReference>
<evidence type="ECO:0000256" key="14">
    <source>
        <dbReference type="PIRNR" id="PIRNR038084"/>
    </source>
</evidence>
<evidence type="ECO:0000256" key="12">
    <source>
        <dbReference type="ARBA" id="ARBA00023315"/>
    </source>
</evidence>
<evidence type="ECO:0000256" key="2">
    <source>
        <dbReference type="ARBA" id="ARBA00004496"/>
    </source>
</evidence>
<dbReference type="Gene3D" id="3.90.360.10">
    <property type="entry name" value="Histone acetyl transferase 1 (HAT1), N-terminal domain"/>
    <property type="match status" value="1"/>
</dbReference>
<keyword evidence="12 14" id="KW-0012">Acyltransferase</keyword>
<sequence length="400" mass="46413">MSLPDYEPSSWTTSSNEALHVSLAEPEGAFTFNPTFTYPIFGDSEQIFGYKGLRIDLAFDCRSMYPFLGIKFEKKLSDDVKDVEKTILEFLPKETVVKDEALWLNKIEEENFEIPGKPVYTYQVDGETYKIFKFKLNDANGLKLHLRIQIFVLLFIEAGSYIDSTDDVWEIYAIYKCPEGKKESFVGFSTAYSHWKHPGTAVHDASETLELQFRKKISQFIVLPPYQSKGHGKNLYNCMVDEWLADDKVKEITVEDPSEAFDDLRDRCDLERLNGADFLNGVKLPIDKAWIEKQVAVHKMDRRQFERCVEMTLLWMLQNKKGGVENLSEKNVRLQIKKRLYLKNRDALGELEKADKMDKLQTAYERLREDYERILEKASLATGVKREQLHELPGAKRARV</sequence>
<feature type="region of interest" description="Interaction with histone H4 N-terminus" evidence="16">
    <location>
        <begin position="43"/>
        <end position="45"/>
    </location>
</feature>
<dbReference type="GO" id="GO:0005634">
    <property type="term" value="C:nucleus"/>
    <property type="evidence" value="ECO:0007669"/>
    <property type="project" value="UniProtKB-SubCell"/>
</dbReference>
<dbReference type="Pfam" id="PF21184">
    <property type="entry name" value="HAT1_C_fung"/>
    <property type="match status" value="1"/>
</dbReference>
<comment type="similarity">
    <text evidence="3 14">Belongs to the HAT1 family.</text>
</comment>
<dbReference type="GO" id="GO:0000781">
    <property type="term" value="C:chromosome, telomeric region"/>
    <property type="evidence" value="ECO:0007669"/>
    <property type="project" value="GOC"/>
</dbReference>
<reference evidence="20" key="2">
    <citation type="submission" date="2021-01" db="EMBL/GenBank/DDBJ databases">
        <authorList>
            <person name="Schikora-Tamarit M.A."/>
        </authorList>
    </citation>
    <scope>NUCLEOTIDE SEQUENCE</scope>
    <source>
        <strain evidence="20">NCAIM Y.01608</strain>
    </source>
</reference>
<comment type="function">
    <text evidence="14">Catalytic component of the histone acetylase B (HAT-B) complex. Has intrinsic substrate specificity that modifies lysine in recognition sequence GXGKXG. Involved in DNA double-strand break repair.</text>
</comment>
<keyword evidence="7 14" id="KW-0808">Transferase</keyword>
<evidence type="ECO:0000313" key="21">
    <source>
        <dbReference type="Proteomes" id="UP000788993"/>
    </source>
</evidence>
<feature type="coiled-coil region" evidence="18">
    <location>
        <begin position="324"/>
        <end position="377"/>
    </location>
</feature>
<comment type="subunit">
    <text evidence="14">Component of the HAT-B complex composed of at least HAT1 and HAT2. The HAT-B complex binds to histone H4 tail.</text>
</comment>
<keyword evidence="21" id="KW-1185">Reference proteome</keyword>
<dbReference type="EC" id="2.3.1.48" evidence="4 14"/>
<evidence type="ECO:0000256" key="10">
    <source>
        <dbReference type="ARBA" id="ARBA00023204"/>
    </source>
</evidence>
<feature type="domain" description="Histone acetyl transferase HAT1 N-terminal" evidence="19">
    <location>
        <begin position="11"/>
        <end position="157"/>
    </location>
</feature>
<dbReference type="InterPro" id="IPR037113">
    <property type="entry name" value="Hat1_N_sf"/>
</dbReference>
<organism evidence="20 21">
    <name type="scientific">Ogataea polymorpha</name>
    <dbReference type="NCBI Taxonomy" id="460523"/>
    <lineage>
        <taxon>Eukaryota</taxon>
        <taxon>Fungi</taxon>
        <taxon>Dikarya</taxon>
        <taxon>Ascomycota</taxon>
        <taxon>Saccharomycotina</taxon>
        <taxon>Pichiomycetes</taxon>
        <taxon>Pichiales</taxon>
        <taxon>Pichiaceae</taxon>
        <taxon>Ogataea</taxon>
    </lineage>
</organism>
<evidence type="ECO:0000256" key="6">
    <source>
        <dbReference type="ARBA" id="ARBA00022490"/>
    </source>
</evidence>
<comment type="caution">
    <text evidence="20">The sequence shown here is derived from an EMBL/GenBank/DDBJ whole genome shotgun (WGS) entry which is preliminary data.</text>
</comment>
<dbReference type="AlphaFoldDB" id="A0A9P8SYI5"/>
<dbReference type="EMBL" id="JAEUBD010001504">
    <property type="protein sequence ID" value="KAH3659748.1"/>
    <property type="molecule type" value="Genomic_DNA"/>
</dbReference>
<dbReference type="InterPro" id="IPR019467">
    <property type="entry name" value="Hat1_N"/>
</dbReference>
<dbReference type="FunFam" id="3.40.630.30:FF:000114">
    <property type="entry name" value="Histone acetyltransferase type B catalytic subunit"/>
    <property type="match status" value="1"/>
</dbReference>
<evidence type="ECO:0000313" key="20">
    <source>
        <dbReference type="EMBL" id="KAH3659748.1"/>
    </source>
</evidence>
<evidence type="ECO:0000256" key="8">
    <source>
        <dbReference type="ARBA" id="ARBA00022763"/>
    </source>
</evidence>
<dbReference type="InterPro" id="IPR017380">
    <property type="entry name" value="Hist_AcTrfase_B-typ_cat-su"/>
</dbReference>
<keyword evidence="10" id="KW-0234">DNA repair</keyword>
<evidence type="ECO:0000259" key="19">
    <source>
        <dbReference type="Pfam" id="PF10394"/>
    </source>
</evidence>
<dbReference type="PIRSF" id="PIRSF038084">
    <property type="entry name" value="HAT-B_cat"/>
    <property type="match status" value="1"/>
</dbReference>
<name>A0A9P8SYI5_9ASCO</name>
<feature type="binding site" evidence="16">
    <location>
        <position position="267"/>
    </location>
    <ligand>
        <name>acetyl-CoA</name>
        <dbReference type="ChEBI" id="CHEBI:57288"/>
    </ligand>
</feature>
<dbReference type="InterPro" id="IPR016181">
    <property type="entry name" value="Acyl_CoA_acyltransferase"/>
</dbReference>
<dbReference type="InterPro" id="IPR013523">
    <property type="entry name" value="Hist_AcTrfase_HAT1_C"/>
</dbReference>
<evidence type="ECO:0000256" key="4">
    <source>
        <dbReference type="ARBA" id="ARBA00013184"/>
    </source>
</evidence>
<dbReference type="GO" id="GO:0042393">
    <property type="term" value="F:histone binding"/>
    <property type="evidence" value="ECO:0007669"/>
    <property type="project" value="InterPro"/>
</dbReference>
<evidence type="ECO:0000256" key="18">
    <source>
        <dbReference type="SAM" id="Coils"/>
    </source>
</evidence>
<dbReference type="GO" id="GO:0004402">
    <property type="term" value="F:histone acetyltransferase activity"/>
    <property type="evidence" value="ECO:0007669"/>
    <property type="project" value="UniProtKB-UniRule"/>
</dbReference>
<evidence type="ECO:0000256" key="11">
    <source>
        <dbReference type="ARBA" id="ARBA00023242"/>
    </source>
</evidence>
<evidence type="ECO:0000256" key="17">
    <source>
        <dbReference type="PIRSR" id="PIRSR038084-3"/>
    </source>
</evidence>
<dbReference type="GO" id="GO:0006281">
    <property type="term" value="P:DNA repair"/>
    <property type="evidence" value="ECO:0007669"/>
    <property type="project" value="UniProtKB-KW"/>
</dbReference>
<evidence type="ECO:0000256" key="5">
    <source>
        <dbReference type="ARBA" id="ARBA00021268"/>
    </source>
</evidence>
<evidence type="ECO:0000256" key="13">
    <source>
        <dbReference type="ARBA" id="ARBA00048017"/>
    </source>
</evidence>
<proteinExistence type="inferred from homology"/>
<evidence type="ECO:0000256" key="7">
    <source>
        <dbReference type="ARBA" id="ARBA00022679"/>
    </source>
</evidence>